<dbReference type="InterPro" id="IPR036388">
    <property type="entry name" value="WH-like_DNA-bd_sf"/>
</dbReference>
<evidence type="ECO:0000256" key="1">
    <source>
        <dbReference type="ARBA" id="ARBA00007957"/>
    </source>
</evidence>
<gene>
    <name evidence="9" type="ORF">AN477_10990</name>
</gene>
<proteinExistence type="inferred from homology"/>
<dbReference type="CDD" id="cd07153">
    <property type="entry name" value="Fur_like"/>
    <property type="match status" value="1"/>
</dbReference>
<sequence length="137" mass="15803">MDELLQRLRSEGFRMTQERLALLQQFRDIGRIVTPAEMHQIAQERGVSVGLTTVYRLFEALTKVGATVPFLVDGTIYYTFCDADHHHHVICMRCHRLTEVRGCPTYDGLPANWEVQGHRVDWFGVCPECQTDMQQAH</sequence>
<dbReference type="PANTHER" id="PTHR33202:SF7">
    <property type="entry name" value="FERRIC UPTAKE REGULATION PROTEIN"/>
    <property type="match status" value="1"/>
</dbReference>
<dbReference type="InterPro" id="IPR036390">
    <property type="entry name" value="WH_DNA-bd_sf"/>
</dbReference>
<evidence type="ECO:0000256" key="7">
    <source>
        <dbReference type="PIRSR" id="PIRSR602481-1"/>
    </source>
</evidence>
<dbReference type="PATRIC" id="fig|471514.4.peg.2000"/>
<evidence type="ECO:0000256" key="6">
    <source>
        <dbReference type="ARBA" id="ARBA00023163"/>
    </source>
</evidence>
<dbReference type="Gene3D" id="1.10.10.10">
    <property type="entry name" value="Winged helix-like DNA-binding domain superfamily/Winged helix DNA-binding domain"/>
    <property type="match status" value="1"/>
</dbReference>
<evidence type="ECO:0000313" key="10">
    <source>
        <dbReference type="Proteomes" id="UP000050482"/>
    </source>
</evidence>
<dbReference type="AlphaFoldDB" id="A0A0P9D2D3"/>
<feature type="binding site" evidence="8">
    <location>
        <position position="118"/>
    </location>
    <ligand>
        <name>Fe cation</name>
        <dbReference type="ChEBI" id="CHEBI:24875"/>
    </ligand>
</feature>
<dbReference type="Pfam" id="PF01475">
    <property type="entry name" value="FUR"/>
    <property type="match status" value="1"/>
</dbReference>
<dbReference type="STRING" id="471514.AN477_10990"/>
<comment type="similarity">
    <text evidence="1">Belongs to the Fur family.</text>
</comment>
<keyword evidence="2" id="KW-0678">Repressor</keyword>
<keyword evidence="8" id="KW-0408">Iron</keyword>
<protein>
    <recommendedName>
        <fullName evidence="11">Fur family transcriptional regulator</fullName>
    </recommendedName>
</protein>
<dbReference type="PANTHER" id="PTHR33202">
    <property type="entry name" value="ZINC UPTAKE REGULATION PROTEIN"/>
    <property type="match status" value="1"/>
</dbReference>
<feature type="binding site" evidence="7">
    <location>
        <position position="94"/>
    </location>
    <ligand>
        <name>Zn(2+)</name>
        <dbReference type="ChEBI" id="CHEBI:29105"/>
    </ligand>
</feature>
<evidence type="ECO:0000256" key="3">
    <source>
        <dbReference type="ARBA" id="ARBA00022833"/>
    </source>
</evidence>
<organism evidence="9 10">
    <name type="scientific">Alicyclobacillus ferrooxydans</name>
    <dbReference type="NCBI Taxonomy" id="471514"/>
    <lineage>
        <taxon>Bacteria</taxon>
        <taxon>Bacillati</taxon>
        <taxon>Bacillota</taxon>
        <taxon>Bacilli</taxon>
        <taxon>Bacillales</taxon>
        <taxon>Alicyclobacillaceae</taxon>
        <taxon>Alicyclobacillus</taxon>
    </lineage>
</organism>
<dbReference type="RefSeq" id="WP_054969210.1">
    <property type="nucleotide sequence ID" value="NZ_LJCO01000046.1"/>
</dbReference>
<feature type="binding site" evidence="7">
    <location>
        <position position="129"/>
    </location>
    <ligand>
        <name>Zn(2+)</name>
        <dbReference type="ChEBI" id="CHEBI:29105"/>
    </ligand>
</feature>
<keyword evidence="10" id="KW-1185">Reference proteome</keyword>
<evidence type="ECO:0000313" key="9">
    <source>
        <dbReference type="EMBL" id="KPV43687.1"/>
    </source>
</evidence>
<feature type="binding site" evidence="7">
    <location>
        <position position="91"/>
    </location>
    <ligand>
        <name>Zn(2+)</name>
        <dbReference type="ChEBI" id="CHEBI:29105"/>
    </ligand>
</feature>
<comment type="cofactor">
    <cofactor evidence="8">
        <name>Mn(2+)</name>
        <dbReference type="ChEBI" id="CHEBI:29035"/>
    </cofactor>
    <cofactor evidence="8">
        <name>Fe(2+)</name>
        <dbReference type="ChEBI" id="CHEBI:29033"/>
    </cofactor>
    <text evidence="8">Binds 1 Mn(2+) or Fe(2+) ion per subunit.</text>
</comment>
<reference evidence="9 10" key="1">
    <citation type="submission" date="2015-09" db="EMBL/GenBank/DDBJ databases">
        <title>Draft genome sequence of Alicyclobacillus ferrooxydans DSM 22381.</title>
        <authorList>
            <person name="Hemp J."/>
        </authorList>
    </citation>
    <scope>NUCLEOTIDE SEQUENCE [LARGE SCALE GENOMIC DNA]</scope>
    <source>
        <strain evidence="9 10">TC-34</strain>
    </source>
</reference>
<dbReference type="GO" id="GO:0008270">
    <property type="term" value="F:zinc ion binding"/>
    <property type="evidence" value="ECO:0007669"/>
    <property type="project" value="TreeGrafter"/>
</dbReference>
<dbReference type="GO" id="GO:0003700">
    <property type="term" value="F:DNA-binding transcription factor activity"/>
    <property type="evidence" value="ECO:0007669"/>
    <property type="project" value="InterPro"/>
</dbReference>
<evidence type="ECO:0000256" key="2">
    <source>
        <dbReference type="ARBA" id="ARBA00022491"/>
    </source>
</evidence>
<keyword evidence="4" id="KW-0805">Transcription regulation</keyword>
<keyword evidence="6" id="KW-0804">Transcription</keyword>
<dbReference type="GO" id="GO:1900376">
    <property type="term" value="P:regulation of secondary metabolite biosynthetic process"/>
    <property type="evidence" value="ECO:0007669"/>
    <property type="project" value="TreeGrafter"/>
</dbReference>
<evidence type="ECO:0008006" key="11">
    <source>
        <dbReference type="Google" id="ProtNLM"/>
    </source>
</evidence>
<name>A0A0P9D2D3_9BACL</name>
<evidence type="ECO:0000256" key="8">
    <source>
        <dbReference type="PIRSR" id="PIRSR602481-2"/>
    </source>
</evidence>
<feature type="binding site" evidence="8">
    <location>
        <position position="85"/>
    </location>
    <ligand>
        <name>Fe cation</name>
        <dbReference type="ChEBI" id="CHEBI:24875"/>
    </ligand>
</feature>
<keyword evidence="5" id="KW-0238">DNA-binding</keyword>
<evidence type="ECO:0000256" key="5">
    <source>
        <dbReference type="ARBA" id="ARBA00023125"/>
    </source>
</evidence>
<accession>A0A0P9D2D3</accession>
<evidence type="ECO:0000256" key="4">
    <source>
        <dbReference type="ARBA" id="ARBA00023015"/>
    </source>
</evidence>
<dbReference type="GO" id="GO:0000976">
    <property type="term" value="F:transcription cis-regulatory region binding"/>
    <property type="evidence" value="ECO:0007669"/>
    <property type="project" value="TreeGrafter"/>
</dbReference>
<dbReference type="SUPFAM" id="SSF46785">
    <property type="entry name" value="Winged helix' DNA-binding domain"/>
    <property type="match status" value="1"/>
</dbReference>
<feature type="binding site" evidence="7">
    <location>
        <position position="126"/>
    </location>
    <ligand>
        <name>Zn(2+)</name>
        <dbReference type="ChEBI" id="CHEBI:29105"/>
    </ligand>
</feature>
<comment type="cofactor">
    <cofactor evidence="7">
        <name>Zn(2+)</name>
        <dbReference type="ChEBI" id="CHEBI:29105"/>
    </cofactor>
    <text evidence="7">Binds 1 zinc ion per subunit.</text>
</comment>
<dbReference type="Proteomes" id="UP000050482">
    <property type="component" value="Unassembled WGS sequence"/>
</dbReference>
<dbReference type="GO" id="GO:0045892">
    <property type="term" value="P:negative regulation of DNA-templated transcription"/>
    <property type="evidence" value="ECO:0007669"/>
    <property type="project" value="TreeGrafter"/>
</dbReference>
<keyword evidence="7" id="KW-0479">Metal-binding</keyword>
<keyword evidence="3 7" id="KW-0862">Zinc</keyword>
<dbReference type="Gene3D" id="3.30.1490.190">
    <property type="match status" value="1"/>
</dbReference>
<dbReference type="InterPro" id="IPR043135">
    <property type="entry name" value="Fur_C"/>
</dbReference>
<dbReference type="EMBL" id="LJCO01000046">
    <property type="protein sequence ID" value="KPV43687.1"/>
    <property type="molecule type" value="Genomic_DNA"/>
</dbReference>
<dbReference type="InterPro" id="IPR002481">
    <property type="entry name" value="FUR"/>
</dbReference>
<comment type="caution">
    <text evidence="9">The sequence shown here is derived from an EMBL/GenBank/DDBJ whole genome shotgun (WGS) entry which is preliminary data.</text>
</comment>
<dbReference type="OrthoDB" id="8659436at2"/>